<name>A0A812UVF1_9DINO</name>
<organism evidence="2 3">
    <name type="scientific">Symbiodinium natans</name>
    <dbReference type="NCBI Taxonomy" id="878477"/>
    <lineage>
        <taxon>Eukaryota</taxon>
        <taxon>Sar</taxon>
        <taxon>Alveolata</taxon>
        <taxon>Dinophyceae</taxon>
        <taxon>Suessiales</taxon>
        <taxon>Symbiodiniaceae</taxon>
        <taxon>Symbiodinium</taxon>
    </lineage>
</organism>
<evidence type="ECO:0000259" key="1">
    <source>
        <dbReference type="PROSITE" id="PS50097"/>
    </source>
</evidence>
<evidence type="ECO:0000313" key="2">
    <source>
        <dbReference type="EMBL" id="CAE7598484.1"/>
    </source>
</evidence>
<dbReference type="Proteomes" id="UP000604046">
    <property type="component" value="Unassembled WGS sequence"/>
</dbReference>
<dbReference type="PANTHER" id="PTHR24413">
    <property type="entry name" value="SPECKLE-TYPE POZ PROTEIN"/>
    <property type="match status" value="1"/>
</dbReference>
<dbReference type="Gene3D" id="3.30.710.10">
    <property type="entry name" value="Potassium Channel Kv1.1, Chain A"/>
    <property type="match status" value="1"/>
</dbReference>
<dbReference type="CDD" id="cd18186">
    <property type="entry name" value="BTB_POZ_ZBTB_KLHL-like"/>
    <property type="match status" value="1"/>
</dbReference>
<dbReference type="SUPFAM" id="SSF54695">
    <property type="entry name" value="POZ domain"/>
    <property type="match status" value="1"/>
</dbReference>
<dbReference type="AlphaFoldDB" id="A0A812UVF1"/>
<evidence type="ECO:0000313" key="3">
    <source>
        <dbReference type="Proteomes" id="UP000604046"/>
    </source>
</evidence>
<accession>A0A812UVF1</accession>
<dbReference type="SMART" id="SM00225">
    <property type="entry name" value="BTB"/>
    <property type="match status" value="1"/>
</dbReference>
<comment type="caution">
    <text evidence="2">The sequence shown here is derived from an EMBL/GenBank/DDBJ whole genome shotgun (WGS) entry which is preliminary data.</text>
</comment>
<protein>
    <submittedName>
        <fullName evidence="2">Spop protein</fullName>
    </submittedName>
</protein>
<dbReference type="InterPro" id="IPR011333">
    <property type="entry name" value="SKP1/BTB/POZ_sf"/>
</dbReference>
<proteinExistence type="predicted"/>
<dbReference type="InterPro" id="IPR000210">
    <property type="entry name" value="BTB/POZ_dom"/>
</dbReference>
<feature type="domain" description="BTB" evidence="1">
    <location>
        <begin position="36"/>
        <end position="110"/>
    </location>
</feature>
<reference evidence="2" key="1">
    <citation type="submission" date="2021-02" db="EMBL/GenBank/DDBJ databases">
        <authorList>
            <person name="Dougan E. K."/>
            <person name="Rhodes N."/>
            <person name="Thang M."/>
            <person name="Chan C."/>
        </authorList>
    </citation>
    <scope>NUCLEOTIDE SEQUENCE</scope>
</reference>
<keyword evidence="3" id="KW-1185">Reference proteome</keyword>
<dbReference type="PROSITE" id="PS51257">
    <property type="entry name" value="PROKAR_LIPOPROTEIN"/>
    <property type="match status" value="1"/>
</dbReference>
<dbReference type="PROSITE" id="PS50097">
    <property type="entry name" value="BTB"/>
    <property type="match status" value="1"/>
</dbReference>
<dbReference type="OrthoDB" id="439806at2759"/>
<gene>
    <name evidence="2" type="primary">spop</name>
    <name evidence="2" type="ORF">SNAT2548_LOCUS34056</name>
</gene>
<dbReference type="Pfam" id="PF00651">
    <property type="entry name" value="BTB"/>
    <property type="match status" value="1"/>
</dbReference>
<sequence>MNLIVRDDPASLPAVLQACFGKDGNFTIIVEEPRGEDTYSSAGPAGSVKRTEFKVWASLLAQQSPVLGALVYSDNFEESRKAQVVIRDFSAGAVERFLQFLYSGVVEGSPGMLVEVAALADKYQTKKLHSLCMQAICGKALQPEMACEIFVSAGHFGLPDLRMEAFEQILIYPEKALKARPALSPELLEEILQSAYLCVEDKSLRALLRDWGKSGSDSLQPIIEAQIHRTHVRNPAAFCMHVLGSLWDRYNETGKKGAFLCYWVLVSLGPRQAQIISSDAKELLDLARGDWKREFSTGWLQWQLPYSHVYLMGFCFVNDIPATTSFRIWCSSDGASWHQAYESEGKQINANSFLACSGGSRGRVKWFRLEVLKGVLSNNQGLYDSGSGFRIRGILQDE</sequence>
<dbReference type="EMBL" id="CAJNDS010002790">
    <property type="protein sequence ID" value="CAE7598484.1"/>
    <property type="molecule type" value="Genomic_DNA"/>
</dbReference>